<accession>A0A1R2AMG2</accession>
<dbReference type="Proteomes" id="UP000187209">
    <property type="component" value="Unassembled WGS sequence"/>
</dbReference>
<evidence type="ECO:0000313" key="4">
    <source>
        <dbReference type="EMBL" id="OMJ65702.1"/>
    </source>
</evidence>
<proteinExistence type="predicted"/>
<keyword evidence="1" id="KW-0175">Coiled coil</keyword>
<dbReference type="AlphaFoldDB" id="A0A1R2AMG2"/>
<feature type="coiled-coil region" evidence="1">
    <location>
        <begin position="235"/>
        <end position="262"/>
    </location>
</feature>
<dbReference type="CDD" id="cd00030">
    <property type="entry name" value="C2"/>
    <property type="match status" value="1"/>
</dbReference>
<evidence type="ECO:0000313" key="5">
    <source>
        <dbReference type="Proteomes" id="UP000187209"/>
    </source>
</evidence>
<evidence type="ECO:0000256" key="2">
    <source>
        <dbReference type="SAM" id="MobiDB-lite"/>
    </source>
</evidence>
<evidence type="ECO:0000259" key="3">
    <source>
        <dbReference type="PROSITE" id="PS50004"/>
    </source>
</evidence>
<dbReference type="InterPro" id="IPR035892">
    <property type="entry name" value="C2_domain_sf"/>
</dbReference>
<dbReference type="Pfam" id="PF00168">
    <property type="entry name" value="C2"/>
    <property type="match status" value="1"/>
</dbReference>
<dbReference type="OrthoDB" id="326927at2759"/>
<dbReference type="SUPFAM" id="SSF49562">
    <property type="entry name" value="C2 domain (Calcium/lipid-binding domain, CaLB)"/>
    <property type="match status" value="1"/>
</dbReference>
<dbReference type="EMBL" id="MPUH01001986">
    <property type="protein sequence ID" value="OMJ65702.1"/>
    <property type="molecule type" value="Genomic_DNA"/>
</dbReference>
<dbReference type="PROSITE" id="PS50004">
    <property type="entry name" value="C2"/>
    <property type="match status" value="1"/>
</dbReference>
<feature type="domain" description="C2" evidence="3">
    <location>
        <begin position="1"/>
        <end position="112"/>
    </location>
</feature>
<sequence length="372" mass="43845">MTHPGESSPCLVLRLKIFEAHLERNIAKFGTMSPYLEAHWNNEKWFSKIASNNHLNPIWEEYHIFESTEPSPLSIKIYHHSIIFTSQEICYCSLSVEDLIKGKINETIDLYFEGKIVGKLCLSVNMYEERRSEQSTHNTSYASVDLKEEYTRKLNELELEKEELEFYKRKYKKKVEKLNQEKRNYKSKVTEFIKKTTPKHTEESSDDNTESNMSPYRLYSQPDEVIQEEVYGREKQALQQDKQALTHLKNQLTIDISRLRQNKYKSSLRKKLCINPSRKLSEMSRNCDVNKTQDGMRIVNKKNISLYSPQYVADWGEIENVKRKCLQGKEGDDNKELLELRYDGCNQFVSPKRAATPKSTDFARNYLRYRAN</sequence>
<gene>
    <name evidence="4" type="ORF">SteCoe_37758</name>
</gene>
<feature type="compositionally biased region" description="Basic and acidic residues" evidence="2">
    <location>
        <begin position="194"/>
        <end position="203"/>
    </location>
</feature>
<reference evidence="4 5" key="1">
    <citation type="submission" date="2016-11" db="EMBL/GenBank/DDBJ databases">
        <title>The macronuclear genome of Stentor coeruleus: a giant cell with tiny introns.</title>
        <authorList>
            <person name="Slabodnick M."/>
            <person name="Ruby J.G."/>
            <person name="Reiff S.B."/>
            <person name="Swart E.C."/>
            <person name="Gosai S."/>
            <person name="Prabakaran S."/>
            <person name="Witkowska E."/>
            <person name="Larue G.E."/>
            <person name="Fisher S."/>
            <person name="Freeman R.M."/>
            <person name="Gunawardena J."/>
            <person name="Chu W."/>
            <person name="Stover N.A."/>
            <person name="Gregory B.D."/>
            <person name="Nowacki M."/>
            <person name="Derisi J."/>
            <person name="Roy S.W."/>
            <person name="Marshall W.F."/>
            <person name="Sood P."/>
        </authorList>
    </citation>
    <scope>NUCLEOTIDE SEQUENCE [LARGE SCALE GENOMIC DNA]</scope>
    <source>
        <strain evidence="4">WM001</strain>
    </source>
</reference>
<dbReference type="InterPro" id="IPR000008">
    <property type="entry name" value="C2_dom"/>
</dbReference>
<protein>
    <recommendedName>
        <fullName evidence="3">C2 domain-containing protein</fullName>
    </recommendedName>
</protein>
<keyword evidence="5" id="KW-1185">Reference proteome</keyword>
<dbReference type="Gene3D" id="2.60.40.150">
    <property type="entry name" value="C2 domain"/>
    <property type="match status" value="1"/>
</dbReference>
<organism evidence="4 5">
    <name type="scientific">Stentor coeruleus</name>
    <dbReference type="NCBI Taxonomy" id="5963"/>
    <lineage>
        <taxon>Eukaryota</taxon>
        <taxon>Sar</taxon>
        <taxon>Alveolata</taxon>
        <taxon>Ciliophora</taxon>
        <taxon>Postciliodesmatophora</taxon>
        <taxon>Heterotrichea</taxon>
        <taxon>Heterotrichida</taxon>
        <taxon>Stentoridae</taxon>
        <taxon>Stentor</taxon>
    </lineage>
</organism>
<feature type="region of interest" description="Disordered" evidence="2">
    <location>
        <begin position="194"/>
        <end position="215"/>
    </location>
</feature>
<evidence type="ECO:0000256" key="1">
    <source>
        <dbReference type="SAM" id="Coils"/>
    </source>
</evidence>
<comment type="caution">
    <text evidence="4">The sequence shown here is derived from an EMBL/GenBank/DDBJ whole genome shotgun (WGS) entry which is preliminary data.</text>
</comment>
<name>A0A1R2AMG2_9CILI</name>